<dbReference type="Pfam" id="PF16344">
    <property type="entry name" value="FecR_C"/>
    <property type="match status" value="1"/>
</dbReference>
<feature type="transmembrane region" description="Helical" evidence="1">
    <location>
        <begin position="97"/>
        <end position="117"/>
    </location>
</feature>
<dbReference type="Gene3D" id="2.60.120.1440">
    <property type="match status" value="1"/>
</dbReference>
<dbReference type="Proteomes" id="UP001162741">
    <property type="component" value="Chromosome"/>
</dbReference>
<feature type="domain" description="Protein FecR C-terminal" evidence="3">
    <location>
        <begin position="264"/>
        <end position="331"/>
    </location>
</feature>
<evidence type="ECO:0000259" key="3">
    <source>
        <dbReference type="Pfam" id="PF16344"/>
    </source>
</evidence>
<dbReference type="InterPro" id="IPR012373">
    <property type="entry name" value="Ferrdict_sens_TM"/>
</dbReference>
<evidence type="ECO:0000313" key="4">
    <source>
        <dbReference type="EMBL" id="UYQ94368.1"/>
    </source>
</evidence>
<keyword evidence="5" id="KW-1185">Reference proteome</keyword>
<dbReference type="InterPro" id="IPR006860">
    <property type="entry name" value="FecR"/>
</dbReference>
<keyword evidence="1" id="KW-0812">Transmembrane</keyword>
<accession>A0ABY6J3X5</accession>
<gene>
    <name evidence="4" type="ORF">MKQ68_04600</name>
</gene>
<dbReference type="EMBL" id="CP107006">
    <property type="protein sequence ID" value="UYQ94368.1"/>
    <property type="molecule type" value="Genomic_DNA"/>
</dbReference>
<evidence type="ECO:0000256" key="1">
    <source>
        <dbReference type="SAM" id="Phobius"/>
    </source>
</evidence>
<dbReference type="RefSeq" id="WP_264282272.1">
    <property type="nucleotide sequence ID" value="NZ_CP107006.1"/>
</dbReference>
<name>A0ABY6J3X5_9BACT</name>
<dbReference type="InterPro" id="IPR032508">
    <property type="entry name" value="FecR_C"/>
</dbReference>
<protein>
    <submittedName>
        <fullName evidence="4">DUF4974 domain-containing protein</fullName>
    </submittedName>
</protein>
<dbReference type="PANTHER" id="PTHR30273">
    <property type="entry name" value="PERIPLASMIC SIGNAL SENSOR AND SIGMA FACTOR ACTIVATOR FECR-RELATED"/>
    <property type="match status" value="1"/>
</dbReference>
<dbReference type="PANTHER" id="PTHR30273:SF2">
    <property type="entry name" value="PROTEIN FECR"/>
    <property type="match status" value="1"/>
</dbReference>
<dbReference type="Pfam" id="PF04773">
    <property type="entry name" value="FecR"/>
    <property type="match status" value="1"/>
</dbReference>
<dbReference type="Gene3D" id="3.55.50.30">
    <property type="match status" value="1"/>
</dbReference>
<organism evidence="4 5">
    <name type="scientific">Chitinophaga horti</name>
    <dbReference type="NCBI Taxonomy" id="2920382"/>
    <lineage>
        <taxon>Bacteria</taxon>
        <taxon>Pseudomonadati</taxon>
        <taxon>Bacteroidota</taxon>
        <taxon>Chitinophagia</taxon>
        <taxon>Chitinophagales</taxon>
        <taxon>Chitinophagaceae</taxon>
        <taxon>Chitinophaga</taxon>
    </lineage>
</organism>
<keyword evidence="1" id="KW-0472">Membrane</keyword>
<evidence type="ECO:0000313" key="5">
    <source>
        <dbReference type="Proteomes" id="UP001162741"/>
    </source>
</evidence>
<keyword evidence="1" id="KW-1133">Transmembrane helix</keyword>
<evidence type="ECO:0000259" key="2">
    <source>
        <dbReference type="Pfam" id="PF04773"/>
    </source>
</evidence>
<reference evidence="4" key="1">
    <citation type="submission" date="2022-10" db="EMBL/GenBank/DDBJ databases">
        <title>Chitinophaga sp. nov., isolated from soil.</title>
        <authorList>
            <person name="Jeon C.O."/>
        </authorList>
    </citation>
    <scope>NUCLEOTIDE SEQUENCE</scope>
    <source>
        <strain evidence="4">R8</strain>
    </source>
</reference>
<sequence length="334" mass="36691">MENTFSAQHPIWQEWLDLYLRGEADEATLANLKSWVAASAENERVFQAFLKSYKADVPAWAAAIDTNQHWNQLRARIAATPGKTVVMNGANGKVRTLRLAIAGAAAAAAAILAVFFWSGKEEYQTYEAFAEPISVVLPDSTTALLNKNSKLRYLPGFGKEHRNVEQQGQVFYQVTPNPKVSFKVKTSHSVVKVLGTSFDLKSYATDATEQLAVLTGAVSYEPTANAAGAKTVRAGQSATLGADGRTVEMQAGLAEQQLYWSGNLVFEQQKLETIIGVLNTYYKADIRFADTQLGNASFTGSFEREPLEDVLQVICYSLNMKFTKSGNHYTIQPK</sequence>
<proteinExistence type="predicted"/>
<feature type="domain" description="FecR protein" evidence="2">
    <location>
        <begin position="133"/>
        <end position="218"/>
    </location>
</feature>
<dbReference type="PIRSF" id="PIRSF018266">
    <property type="entry name" value="FecR"/>
    <property type="match status" value="1"/>
</dbReference>